<evidence type="ECO:0000313" key="1">
    <source>
        <dbReference type="EMBL" id="BES81121.1"/>
    </source>
</evidence>
<keyword evidence="2" id="KW-1185">Reference proteome</keyword>
<evidence type="ECO:0000313" key="2">
    <source>
        <dbReference type="Proteomes" id="UP001341135"/>
    </source>
</evidence>
<sequence length="115" mass="12226">MVMLPPVAGVMASAAALALLAGFAAVLTGTPGVFYALGLAGAREEPVHFEVVKPLAIGAASDAQGMVSVNPWFKVKLENAEELKQYFRYLILIIREAAEFEGKGTYTSEKVWGVP</sequence>
<dbReference type="RefSeq" id="WP_338251946.1">
    <property type="nucleotide sequence ID" value="NZ_AP028907.1"/>
</dbReference>
<dbReference type="Proteomes" id="UP001341135">
    <property type="component" value="Chromosome"/>
</dbReference>
<dbReference type="EMBL" id="AP028907">
    <property type="protein sequence ID" value="BES81121.1"/>
    <property type="molecule type" value="Genomic_DNA"/>
</dbReference>
<proteinExistence type="predicted"/>
<organism evidence="1 2">
    <name type="scientific">Pyrodictium abyssi</name>
    <dbReference type="NCBI Taxonomy" id="54256"/>
    <lineage>
        <taxon>Archaea</taxon>
        <taxon>Thermoproteota</taxon>
        <taxon>Thermoprotei</taxon>
        <taxon>Desulfurococcales</taxon>
        <taxon>Pyrodictiaceae</taxon>
        <taxon>Pyrodictium</taxon>
    </lineage>
</organism>
<protein>
    <submittedName>
        <fullName evidence="1">Uncharacterized protein</fullName>
    </submittedName>
</protein>
<name>A0ABM8IU87_9CREN</name>
<accession>A0ABM8IU87</accession>
<reference evidence="1 2" key="1">
    <citation type="submission" date="2023-09" db="EMBL/GenBank/DDBJ databases">
        <title>Pyrofollis japonicus gen. nov. sp. nov., a novel member of the family Pyrodictiaceae isolated from the Iheya North hydrothermal field.</title>
        <authorList>
            <person name="Miyazaki U."/>
            <person name="Sanari M."/>
            <person name="Tame A."/>
            <person name="Kitajima M."/>
            <person name="Okamoto A."/>
            <person name="Sawayama S."/>
            <person name="Miyazaki J."/>
            <person name="Takai K."/>
            <person name="Nakagawa S."/>
        </authorList>
    </citation>
    <scope>NUCLEOTIDE SEQUENCE [LARGE SCALE GENOMIC DNA]</scope>
    <source>
        <strain evidence="1 2">AV2</strain>
    </source>
</reference>
<gene>
    <name evidence="1" type="ORF">PABY_06880</name>
</gene>
<dbReference type="GeneID" id="89288714"/>